<protein>
    <submittedName>
        <fullName evidence="1">Uncharacterized protein</fullName>
    </submittedName>
</protein>
<evidence type="ECO:0000313" key="1">
    <source>
        <dbReference type="EMBL" id="KAH0968870.1"/>
    </source>
</evidence>
<name>A0A9P8SPF2_9HYPO</name>
<gene>
    <name evidence="1" type="ORF">HRG_01512</name>
</gene>
<evidence type="ECO:0000313" key="2">
    <source>
        <dbReference type="Proteomes" id="UP000824596"/>
    </source>
</evidence>
<proteinExistence type="predicted"/>
<dbReference type="AlphaFoldDB" id="A0A9P8SPF2"/>
<accession>A0A9P8SPF2</accession>
<dbReference type="EMBL" id="JAIZPD010000001">
    <property type="protein sequence ID" value="KAH0968870.1"/>
    <property type="molecule type" value="Genomic_DNA"/>
</dbReference>
<organism evidence="1 2">
    <name type="scientific">Hirsutella rhossiliensis</name>
    <dbReference type="NCBI Taxonomy" id="111463"/>
    <lineage>
        <taxon>Eukaryota</taxon>
        <taxon>Fungi</taxon>
        <taxon>Dikarya</taxon>
        <taxon>Ascomycota</taxon>
        <taxon>Pezizomycotina</taxon>
        <taxon>Sordariomycetes</taxon>
        <taxon>Hypocreomycetidae</taxon>
        <taxon>Hypocreales</taxon>
        <taxon>Ophiocordycipitaceae</taxon>
        <taxon>Hirsutella</taxon>
    </lineage>
</organism>
<comment type="caution">
    <text evidence="1">The sequence shown here is derived from an EMBL/GenBank/DDBJ whole genome shotgun (WGS) entry which is preliminary data.</text>
</comment>
<keyword evidence="2" id="KW-1185">Reference proteome</keyword>
<dbReference type="Proteomes" id="UP000824596">
    <property type="component" value="Unassembled WGS sequence"/>
</dbReference>
<sequence>MDLHLALRPRPGCGGVVVEASALLAGRDWMARGECWLPAETTAGLVPLDGGEGPAALHVGWGRISCGDIRFPAKAEPKPILLDGGEGPAAFHVGCGRMFRGTSELLVAGGEDPAALHIGWDRISCGAPGLPAKAETSGPAAAGVVAEASALLAGRDWMARGDGPQMASGNLSISSRSSRRPLTAPLMIRAIVAWWE</sequence>
<dbReference type="RefSeq" id="XP_044726383.1">
    <property type="nucleotide sequence ID" value="XM_044859983.1"/>
</dbReference>
<dbReference type="GeneID" id="68350641"/>
<dbReference type="OrthoDB" id="4930490at2759"/>
<reference evidence="1" key="1">
    <citation type="submission" date="2021-09" db="EMBL/GenBank/DDBJ databases">
        <title>A high-quality genome of the endoparasitic fungus Hirsutella rhossiliensis with a comparison of Hirsutella genomes reveals transposable elements contributing to genome size variation.</title>
        <authorList>
            <person name="Lin R."/>
            <person name="Jiao Y."/>
            <person name="Sun X."/>
            <person name="Ling J."/>
            <person name="Xie B."/>
            <person name="Cheng X."/>
        </authorList>
    </citation>
    <scope>NUCLEOTIDE SEQUENCE</scope>
    <source>
        <strain evidence="1">HR02</strain>
    </source>
</reference>